<feature type="active site" description="Proton donor" evidence="4">
    <location>
        <position position="302"/>
    </location>
</feature>
<organism evidence="6 7">
    <name type="scientific">Actinophytocola xinjiangensis</name>
    <dbReference type="NCBI Taxonomy" id="485602"/>
    <lineage>
        <taxon>Bacteria</taxon>
        <taxon>Bacillati</taxon>
        <taxon>Actinomycetota</taxon>
        <taxon>Actinomycetes</taxon>
        <taxon>Pseudonocardiales</taxon>
        <taxon>Pseudonocardiaceae</taxon>
    </lineage>
</organism>
<protein>
    <recommendedName>
        <fullName evidence="5">Epoxide hydrolase N-terminal domain-containing protein</fullName>
    </recommendedName>
</protein>
<comment type="similarity">
    <text evidence="1">Belongs to the peptidase S33 family.</text>
</comment>
<evidence type="ECO:0000259" key="5">
    <source>
        <dbReference type="Pfam" id="PF06441"/>
    </source>
</evidence>
<dbReference type="GO" id="GO:0004301">
    <property type="term" value="F:epoxide hydrolase activity"/>
    <property type="evidence" value="ECO:0007669"/>
    <property type="project" value="TreeGrafter"/>
</dbReference>
<comment type="caution">
    <text evidence="6">The sequence shown here is derived from an EMBL/GenBank/DDBJ whole genome shotgun (WGS) entry which is preliminary data.</text>
</comment>
<keyword evidence="7" id="KW-1185">Reference proteome</keyword>
<feature type="active site" description="Nucleophile" evidence="4">
    <location>
        <position position="176"/>
    </location>
</feature>
<dbReference type="InterPro" id="IPR029058">
    <property type="entry name" value="AB_hydrolase_fold"/>
</dbReference>
<keyword evidence="3" id="KW-0378">Hydrolase</keyword>
<dbReference type="OrthoDB" id="27092at2"/>
<dbReference type="PANTHER" id="PTHR21661:SF35">
    <property type="entry name" value="EPOXIDE HYDROLASE"/>
    <property type="match status" value="1"/>
</dbReference>
<dbReference type="InterPro" id="IPR000639">
    <property type="entry name" value="Epox_hydrolase-like"/>
</dbReference>
<dbReference type="AlphaFoldDB" id="A0A7Z0WL34"/>
<dbReference type="InterPro" id="IPR010497">
    <property type="entry name" value="Epoxide_hydro_N"/>
</dbReference>
<evidence type="ECO:0000256" key="4">
    <source>
        <dbReference type="PIRSR" id="PIRSR001112-1"/>
    </source>
</evidence>
<reference evidence="6 7" key="1">
    <citation type="submission" date="2016-12" db="EMBL/GenBank/DDBJ databases">
        <title>The draft genome sequence of Actinophytocola xinjiangensis.</title>
        <authorList>
            <person name="Wang W."/>
            <person name="Yuan L."/>
        </authorList>
    </citation>
    <scope>NUCLEOTIDE SEQUENCE [LARGE SCALE GENOMIC DNA]</scope>
    <source>
        <strain evidence="6 7">CGMCC 4.4663</strain>
    </source>
</reference>
<proteinExistence type="inferred from homology"/>
<dbReference type="InterPro" id="IPR016292">
    <property type="entry name" value="Epoxide_hydrolase"/>
</dbReference>
<dbReference type="PRINTS" id="PR00412">
    <property type="entry name" value="EPOXHYDRLASE"/>
</dbReference>
<feature type="active site" description="Proton acceptor" evidence="4">
    <location>
        <position position="353"/>
    </location>
</feature>
<keyword evidence="2" id="KW-0058">Aromatic hydrocarbons catabolism</keyword>
<accession>A0A7Z0WL34</accession>
<feature type="domain" description="Epoxide hydrolase N-terminal" evidence="5">
    <location>
        <begin position="3"/>
        <end position="106"/>
    </location>
</feature>
<evidence type="ECO:0000313" key="7">
    <source>
        <dbReference type="Proteomes" id="UP000185696"/>
    </source>
</evidence>
<dbReference type="SUPFAM" id="SSF53474">
    <property type="entry name" value="alpha/beta-Hydrolases"/>
    <property type="match status" value="1"/>
</dbReference>
<name>A0A7Z0WL34_9PSEU</name>
<evidence type="ECO:0000313" key="6">
    <source>
        <dbReference type="EMBL" id="OLF09112.1"/>
    </source>
</evidence>
<dbReference type="PIRSF" id="PIRSF001112">
    <property type="entry name" value="Epoxide_hydrolase"/>
    <property type="match status" value="1"/>
</dbReference>
<dbReference type="Pfam" id="PF06441">
    <property type="entry name" value="EHN"/>
    <property type="match status" value="1"/>
</dbReference>
<dbReference type="PANTHER" id="PTHR21661">
    <property type="entry name" value="EPOXIDE HYDROLASE 1-RELATED"/>
    <property type="match status" value="1"/>
</dbReference>
<dbReference type="Gene3D" id="3.40.50.1820">
    <property type="entry name" value="alpha/beta hydrolase"/>
    <property type="match status" value="1"/>
</dbReference>
<evidence type="ECO:0000256" key="3">
    <source>
        <dbReference type="ARBA" id="ARBA00022801"/>
    </source>
</evidence>
<gene>
    <name evidence="6" type="ORF">BLA60_21270</name>
</gene>
<evidence type="ECO:0000256" key="2">
    <source>
        <dbReference type="ARBA" id="ARBA00022797"/>
    </source>
</evidence>
<dbReference type="GO" id="GO:0097176">
    <property type="term" value="P:epoxide metabolic process"/>
    <property type="evidence" value="ECO:0007669"/>
    <property type="project" value="TreeGrafter"/>
</dbReference>
<evidence type="ECO:0000256" key="1">
    <source>
        <dbReference type="ARBA" id="ARBA00010088"/>
    </source>
</evidence>
<sequence>MPTPFTIAVDQSVLDDLRHRLTHTRLPSTVAGSGWRYGTDVEYLRDLVDHWLHRYDWRAAERALNTMPQYTADINGTPLHYVHARGKGPAPLPLLFSHGWADSFWSVHKIIGPLTDPAAHGGDPADAFDVVAPSLPGFGFSPDPARTGVDGAHVADLLATLMNTLGYPRYGLQGGDWGSRLVSTLAHRHPSAALGLHLNLCLLMPDLGASSTPLTPAERRYVATLQQWQATEGAYLAVQNTKPQSLAVGLNDSPAGLAAWILQGFHAYSDGGLDKAFTKDELLTNLMIYWVTGTVNSSMRLYYEGERENMRYPRIETPTAFANFPAEMFRPPREWAERLYNVQRWTNLPRGGHFAAVEAPELLVEDLRAFFRPLRGTPR</sequence>
<dbReference type="Proteomes" id="UP000185696">
    <property type="component" value="Unassembled WGS sequence"/>
</dbReference>
<dbReference type="EMBL" id="MSIF01000010">
    <property type="protein sequence ID" value="OLF09112.1"/>
    <property type="molecule type" value="Genomic_DNA"/>
</dbReference>
<dbReference type="RefSeq" id="WP_075134702.1">
    <property type="nucleotide sequence ID" value="NZ_MSIF01000010.1"/>
</dbReference>